<feature type="domain" description="HotDog ACOT-type" evidence="6">
    <location>
        <begin position="118"/>
        <end position="248"/>
    </location>
</feature>
<feature type="compositionally biased region" description="Basic residues" evidence="5">
    <location>
        <begin position="806"/>
        <end position="817"/>
    </location>
</feature>
<evidence type="ECO:0000256" key="1">
    <source>
        <dbReference type="ARBA" id="ARBA00010458"/>
    </source>
</evidence>
<dbReference type="GO" id="GO:0007166">
    <property type="term" value="P:cell surface receptor signaling pathway"/>
    <property type="evidence" value="ECO:0007669"/>
    <property type="project" value="InterPro"/>
</dbReference>
<dbReference type="GO" id="GO:0006637">
    <property type="term" value="P:acyl-CoA metabolic process"/>
    <property type="evidence" value="ECO:0007669"/>
    <property type="project" value="TreeGrafter"/>
</dbReference>
<reference evidence="7 8" key="1">
    <citation type="submission" date="2018-02" db="EMBL/GenBank/DDBJ databases">
        <title>Genome sequence of the basidiomycete white-rot fungus Phlebia centrifuga.</title>
        <authorList>
            <person name="Granchi Z."/>
            <person name="Peng M."/>
            <person name="de Vries R.P."/>
            <person name="Hilden K."/>
            <person name="Makela M.R."/>
            <person name="Grigoriev I."/>
            <person name="Riley R."/>
        </authorList>
    </citation>
    <scope>NUCLEOTIDE SEQUENCE [LARGE SCALE GENOMIC DNA]</scope>
    <source>
        <strain evidence="7 8">FBCC195</strain>
    </source>
</reference>
<dbReference type="EMBL" id="MLYV02000681">
    <property type="protein sequence ID" value="PSR79848.1"/>
    <property type="molecule type" value="Genomic_DNA"/>
</dbReference>
<evidence type="ECO:0000256" key="5">
    <source>
        <dbReference type="SAM" id="MobiDB-lite"/>
    </source>
</evidence>
<dbReference type="CDD" id="cd21037">
    <property type="entry name" value="MLKL_NTD"/>
    <property type="match status" value="1"/>
</dbReference>
<feature type="domain" description="HotDog ACOT-type" evidence="6">
    <location>
        <begin position="305"/>
        <end position="426"/>
    </location>
</feature>
<keyword evidence="2" id="KW-0677">Repeat</keyword>
<dbReference type="OrthoDB" id="331699at2759"/>
<dbReference type="STRING" id="98765.A0A2R6NYT1"/>
<dbReference type="GO" id="GO:0005739">
    <property type="term" value="C:mitochondrion"/>
    <property type="evidence" value="ECO:0007669"/>
    <property type="project" value="TreeGrafter"/>
</dbReference>
<keyword evidence="8" id="KW-1185">Reference proteome</keyword>
<comment type="caution">
    <text evidence="7">The sequence shown here is derived from an EMBL/GenBank/DDBJ whole genome shotgun (WGS) entry which is preliminary data.</text>
</comment>
<evidence type="ECO:0000256" key="4">
    <source>
        <dbReference type="ARBA" id="ARBA00022946"/>
    </source>
</evidence>
<dbReference type="InterPro" id="IPR059179">
    <property type="entry name" value="MLKL-like_MCAfunc"/>
</dbReference>
<dbReference type="GO" id="GO:0047617">
    <property type="term" value="F:fatty acyl-CoA hydrolase activity"/>
    <property type="evidence" value="ECO:0007669"/>
    <property type="project" value="TreeGrafter"/>
</dbReference>
<dbReference type="InterPro" id="IPR029069">
    <property type="entry name" value="HotDog_dom_sf"/>
</dbReference>
<dbReference type="Gene3D" id="3.10.129.10">
    <property type="entry name" value="Hotdog Thioesterase"/>
    <property type="match status" value="2"/>
</dbReference>
<protein>
    <recommendedName>
        <fullName evidence="6">HotDog ACOT-type domain-containing protein</fullName>
    </recommendedName>
</protein>
<dbReference type="Gene3D" id="1.20.930.20">
    <property type="entry name" value="Adaptor protein Cbl, N-terminal domain"/>
    <property type="match status" value="1"/>
</dbReference>
<dbReference type="Proteomes" id="UP000186601">
    <property type="component" value="Unassembled WGS sequence"/>
</dbReference>
<comment type="similarity">
    <text evidence="1">Belongs to the acyl coenzyme A hydrolase family.</text>
</comment>
<evidence type="ECO:0000313" key="8">
    <source>
        <dbReference type="Proteomes" id="UP000186601"/>
    </source>
</evidence>
<evidence type="ECO:0000259" key="6">
    <source>
        <dbReference type="PROSITE" id="PS51770"/>
    </source>
</evidence>
<sequence length="817" mass="88887">MALKLLSKCRLRVLLLHQCPNSRTAITRLLTSSSSSNSPKDTDAAGAVEETQDVSTMDRLLRTVRDRANPAYQSLLPMKSLTKWSDTLTPTAACTTSPPSFSSSPAHDSRTARHMCDSYCSLTLPFSSSPDLLEAYTNTTGGIRTGKLMEHLDSLAGSIAYKHMLGPEEVAGRMELGGRGFYIVTASVDRLDMLAPLHPVRDMRLSGQVIYVGRSSMEVAVRMEALNLDGTEETIMLGRFCMVARDSETHKACAVNPLVASTAEEEALLKIGKVYAQWRGAAGGGGWGRAGADGGDAVGEDVDDVSSGEKVSVVARGEGVADGPSVHQKIFGGYLMRLAYELGYSNAMLFTRGAVSFLSLDSISFARPVPIGSVLRLKSYVLHTAGSEQHPALVHVGVKANVVEMRTGKEQLTNDFRFTWSREAALRRRVVPLSYQENALSVALATTAVTRELADMCQFPPVRAAAGLLLLIFQTIQVSPPSLLFTALTPAQDIQTNRTECYRLARRSLALLTDLRETMHGRCQDAPPSLLLAIHKFEHTLEEMHTALKASAEHKWHSRLIKKNSIEAAIADFNLQLDDAARSFQIATLINIQYELATSAPLCESPTAAASIALTPNGTSSDDEFVLVSTSDALPAAQSLQQQPRDTTTQQLTEEEAIAQMTKDLKDHGFRRFHTSDLSFTSSSAISTSTTDWWSTARDGVSLRTTTDDANSSYSESVLYMPYHAGTRTAAAQKWLQDVKILQNVHHPNLPQMIGYSGDSAPTPFILLANGKHPPSLLAHLSGVAHIPAFSQCRRGFRKPSSWTRSKTRASSRARGY</sequence>
<dbReference type="InterPro" id="IPR033120">
    <property type="entry name" value="HOTDOG_ACOT"/>
</dbReference>
<feature type="region of interest" description="Disordered" evidence="5">
    <location>
        <begin position="30"/>
        <end position="54"/>
    </location>
</feature>
<dbReference type="PROSITE" id="PS51770">
    <property type="entry name" value="HOTDOG_ACOT"/>
    <property type="match status" value="2"/>
</dbReference>
<dbReference type="PANTHER" id="PTHR12655">
    <property type="entry name" value="ACYL-COA THIOESTERASE"/>
    <property type="match status" value="1"/>
</dbReference>
<dbReference type="InterPro" id="IPR054000">
    <property type="entry name" value="MLKL_N"/>
</dbReference>
<evidence type="ECO:0000313" key="7">
    <source>
        <dbReference type="EMBL" id="PSR79848.1"/>
    </source>
</evidence>
<organism evidence="7 8">
    <name type="scientific">Hermanssonia centrifuga</name>
    <dbReference type="NCBI Taxonomy" id="98765"/>
    <lineage>
        <taxon>Eukaryota</taxon>
        <taxon>Fungi</taxon>
        <taxon>Dikarya</taxon>
        <taxon>Basidiomycota</taxon>
        <taxon>Agaricomycotina</taxon>
        <taxon>Agaricomycetes</taxon>
        <taxon>Polyporales</taxon>
        <taxon>Meruliaceae</taxon>
        <taxon>Hermanssonia</taxon>
    </lineage>
</organism>
<dbReference type="SUPFAM" id="SSF54637">
    <property type="entry name" value="Thioesterase/thiol ester dehydrase-isomerase"/>
    <property type="match status" value="2"/>
</dbReference>
<accession>A0A2R6NYT1</accession>
<proteinExistence type="inferred from homology"/>
<dbReference type="CDD" id="cd03442">
    <property type="entry name" value="BFIT_BACH"/>
    <property type="match status" value="2"/>
</dbReference>
<keyword evidence="4" id="KW-0809">Transit peptide</keyword>
<evidence type="ECO:0000256" key="2">
    <source>
        <dbReference type="ARBA" id="ARBA00022737"/>
    </source>
</evidence>
<dbReference type="PANTHER" id="PTHR12655:SF0">
    <property type="entry name" value="ACYL-COENZYME A THIOESTERASE 9, MITOCHONDRIAL"/>
    <property type="match status" value="1"/>
</dbReference>
<name>A0A2R6NYT1_9APHY</name>
<evidence type="ECO:0000256" key="3">
    <source>
        <dbReference type="ARBA" id="ARBA00022801"/>
    </source>
</evidence>
<dbReference type="Pfam" id="PF22215">
    <property type="entry name" value="MLKL_N"/>
    <property type="match status" value="1"/>
</dbReference>
<dbReference type="AlphaFoldDB" id="A0A2R6NYT1"/>
<dbReference type="InterPro" id="IPR036537">
    <property type="entry name" value="Adaptor_Cbl_N_dom_sf"/>
</dbReference>
<keyword evidence="3" id="KW-0378">Hydrolase</keyword>
<gene>
    <name evidence="7" type="ORF">PHLCEN_2v6894</name>
</gene>
<feature type="region of interest" description="Disordered" evidence="5">
    <location>
        <begin position="798"/>
        <end position="817"/>
    </location>
</feature>